<name>A0AC34Q8A5_9BILA</name>
<evidence type="ECO:0000313" key="2">
    <source>
        <dbReference type="WBParaSite" id="JU765_v2.g13942.t1"/>
    </source>
</evidence>
<evidence type="ECO:0000313" key="1">
    <source>
        <dbReference type="Proteomes" id="UP000887576"/>
    </source>
</evidence>
<accession>A0AC34Q8A5</accession>
<proteinExistence type="predicted"/>
<protein>
    <submittedName>
        <fullName evidence="2">Btz domain-containing protein</fullName>
    </submittedName>
</protein>
<organism evidence="1 2">
    <name type="scientific">Panagrolaimus sp. JU765</name>
    <dbReference type="NCBI Taxonomy" id="591449"/>
    <lineage>
        <taxon>Eukaryota</taxon>
        <taxon>Metazoa</taxon>
        <taxon>Ecdysozoa</taxon>
        <taxon>Nematoda</taxon>
        <taxon>Chromadorea</taxon>
        <taxon>Rhabditida</taxon>
        <taxon>Tylenchina</taxon>
        <taxon>Panagrolaimomorpha</taxon>
        <taxon>Panagrolaimoidea</taxon>
        <taxon>Panagrolaimidae</taxon>
        <taxon>Panagrolaimus</taxon>
    </lineage>
</organism>
<dbReference type="WBParaSite" id="JU765_v2.g13942.t1">
    <property type="protein sequence ID" value="JU765_v2.g13942.t1"/>
    <property type="gene ID" value="JU765_v2.g13942"/>
</dbReference>
<sequence>MNNRRRSRSKSPRFHNRHPKYSRNLSRRDRFADRPRDRSDSRQSGFRSDGHGQSRYNQRERFVTNHDGRNRRERRGEMELEKGKSLLVLNDPTAVPTHSIYFNHDRRNDYRTRNETTTRQPKRKLNSLDHIPDDDEETMIADRVEPIKRSRNYERRTEYPGYKVPEFLQNKRISNDRFHQSKFPGFESFSRGVRKRSPSPDVWKHDLFEKM</sequence>
<reference evidence="2" key="1">
    <citation type="submission" date="2022-11" db="UniProtKB">
        <authorList>
            <consortium name="WormBaseParasite"/>
        </authorList>
    </citation>
    <scope>IDENTIFICATION</scope>
</reference>
<dbReference type="Proteomes" id="UP000887576">
    <property type="component" value="Unplaced"/>
</dbReference>